<protein>
    <submittedName>
        <fullName evidence="2">Uncharacterized protein</fullName>
    </submittedName>
</protein>
<keyword evidence="3" id="KW-1185">Reference proteome</keyword>
<proteinExistence type="predicted"/>
<dbReference type="EMBL" id="CM029052">
    <property type="protein sequence ID" value="KAG2557388.1"/>
    <property type="molecule type" value="Genomic_DNA"/>
</dbReference>
<dbReference type="AlphaFoldDB" id="A0A8T0P8S4"/>
<evidence type="ECO:0000313" key="2">
    <source>
        <dbReference type="EMBL" id="KAG2557388.1"/>
    </source>
</evidence>
<reference evidence="2 3" key="1">
    <citation type="submission" date="2020-05" db="EMBL/GenBank/DDBJ databases">
        <title>WGS assembly of Panicum virgatum.</title>
        <authorList>
            <person name="Lovell J.T."/>
            <person name="Jenkins J."/>
            <person name="Shu S."/>
            <person name="Juenger T.E."/>
            <person name="Schmutz J."/>
        </authorList>
    </citation>
    <scope>NUCLEOTIDE SEQUENCE [LARGE SCALE GENOMIC DNA]</scope>
    <source>
        <strain evidence="3">cv. AP13</strain>
    </source>
</reference>
<name>A0A8T0P8S4_PANVG</name>
<comment type="caution">
    <text evidence="2">The sequence shown here is derived from an EMBL/GenBank/DDBJ whole genome shotgun (WGS) entry which is preliminary data.</text>
</comment>
<evidence type="ECO:0000313" key="3">
    <source>
        <dbReference type="Proteomes" id="UP000823388"/>
    </source>
</evidence>
<accession>A0A8T0P8S4</accession>
<feature type="region of interest" description="Disordered" evidence="1">
    <location>
        <begin position="338"/>
        <end position="361"/>
    </location>
</feature>
<sequence length="386" mass="41957">MGPDEYVRYAAIHQTGAAHLWSLRMTRTVPLEDWDTFARCLACNFGPPIDIDTTGDLAPPRQADAPYDYIYALEFANGLRNTLRGALQWEAPRTMDAAIHLAHHLDAPPPRSSHDSATGDGHNAIADSAMTAGTARGPTQPAPSTLDHIGDLAPPRQNAFLRDYMNTCERYGTHNHGKNDDKENAPNVQVFYLVDLVATPEALIKLRLATDLGLHSIASTIGLQVGAPARTLFAGVFPHTLTVGSHLPTSSLAAQTFPVSILLRKELSHSSLPSVPVFFFADRPTHNTSNLGTSCNTSTPAYTSGGHILGDWLLRLLYQRRQPCNATARGRAVWKRGRKSVTAQNEEAQRGCRKRPGQGGRPAATAAAAAFVSKEIYLGNRIFNRK</sequence>
<feature type="region of interest" description="Disordered" evidence="1">
    <location>
        <begin position="132"/>
        <end position="152"/>
    </location>
</feature>
<gene>
    <name evidence="2" type="ORF">PVAP13_8NG212702</name>
</gene>
<dbReference type="Proteomes" id="UP000823388">
    <property type="component" value="Chromosome 8N"/>
</dbReference>
<evidence type="ECO:0000256" key="1">
    <source>
        <dbReference type="SAM" id="MobiDB-lite"/>
    </source>
</evidence>
<organism evidence="2 3">
    <name type="scientific">Panicum virgatum</name>
    <name type="common">Blackwell switchgrass</name>
    <dbReference type="NCBI Taxonomy" id="38727"/>
    <lineage>
        <taxon>Eukaryota</taxon>
        <taxon>Viridiplantae</taxon>
        <taxon>Streptophyta</taxon>
        <taxon>Embryophyta</taxon>
        <taxon>Tracheophyta</taxon>
        <taxon>Spermatophyta</taxon>
        <taxon>Magnoliopsida</taxon>
        <taxon>Liliopsida</taxon>
        <taxon>Poales</taxon>
        <taxon>Poaceae</taxon>
        <taxon>PACMAD clade</taxon>
        <taxon>Panicoideae</taxon>
        <taxon>Panicodae</taxon>
        <taxon>Paniceae</taxon>
        <taxon>Panicinae</taxon>
        <taxon>Panicum</taxon>
        <taxon>Panicum sect. Hiantes</taxon>
    </lineage>
</organism>